<comment type="caution">
    <text evidence="1">The sequence shown here is derived from an EMBL/GenBank/DDBJ whole genome shotgun (WGS) entry which is preliminary data.</text>
</comment>
<keyword evidence="2" id="KW-1185">Reference proteome</keyword>
<dbReference type="AlphaFoldDB" id="A0A388JN25"/>
<proteinExistence type="predicted"/>
<dbReference type="Proteomes" id="UP000265515">
    <property type="component" value="Unassembled WGS sequence"/>
</dbReference>
<evidence type="ECO:0000313" key="2">
    <source>
        <dbReference type="Proteomes" id="UP000265515"/>
    </source>
</evidence>
<dbReference type="Gramene" id="GBG59219">
    <property type="protein sequence ID" value="GBG59219"/>
    <property type="gene ID" value="CBR_g32236"/>
</dbReference>
<accession>A0A388JN25</accession>
<name>A0A388JN25_CHABU</name>
<gene>
    <name evidence="1" type="ORF">CBR_g32236</name>
</gene>
<reference evidence="1 2" key="1">
    <citation type="journal article" date="2018" name="Cell">
        <title>The Chara Genome: Secondary Complexity and Implications for Plant Terrestrialization.</title>
        <authorList>
            <person name="Nishiyama T."/>
            <person name="Sakayama H."/>
            <person name="Vries J.D."/>
            <person name="Buschmann H."/>
            <person name="Saint-Marcoux D."/>
            <person name="Ullrich K.K."/>
            <person name="Haas F.B."/>
            <person name="Vanderstraeten L."/>
            <person name="Becker D."/>
            <person name="Lang D."/>
            <person name="Vosolsobe S."/>
            <person name="Rombauts S."/>
            <person name="Wilhelmsson P.K.I."/>
            <person name="Janitza P."/>
            <person name="Kern R."/>
            <person name="Heyl A."/>
            <person name="Rumpler F."/>
            <person name="Villalobos L.I.A.C."/>
            <person name="Clay J.M."/>
            <person name="Skokan R."/>
            <person name="Toyoda A."/>
            <person name="Suzuki Y."/>
            <person name="Kagoshima H."/>
            <person name="Schijlen E."/>
            <person name="Tajeshwar N."/>
            <person name="Catarino B."/>
            <person name="Hetherington A.J."/>
            <person name="Saltykova A."/>
            <person name="Bonnot C."/>
            <person name="Breuninger H."/>
            <person name="Symeonidi A."/>
            <person name="Radhakrishnan G.V."/>
            <person name="Van Nieuwerburgh F."/>
            <person name="Deforce D."/>
            <person name="Chang C."/>
            <person name="Karol K.G."/>
            <person name="Hedrich R."/>
            <person name="Ulvskov P."/>
            <person name="Glockner G."/>
            <person name="Delwiche C.F."/>
            <person name="Petrasek J."/>
            <person name="Van de Peer Y."/>
            <person name="Friml J."/>
            <person name="Beilby M."/>
            <person name="Dolan L."/>
            <person name="Kohara Y."/>
            <person name="Sugano S."/>
            <person name="Fujiyama A."/>
            <person name="Delaux P.-M."/>
            <person name="Quint M."/>
            <person name="TheiBen G."/>
            <person name="Hagemann M."/>
            <person name="Harholt J."/>
            <person name="Dunand C."/>
            <person name="Zachgo S."/>
            <person name="Langdale J."/>
            <person name="Maumus F."/>
            <person name="Straeten D.V.D."/>
            <person name="Gould S.B."/>
            <person name="Rensing S.A."/>
        </authorList>
    </citation>
    <scope>NUCLEOTIDE SEQUENCE [LARGE SCALE GENOMIC DNA]</scope>
    <source>
        <strain evidence="1 2">S276</strain>
    </source>
</reference>
<protein>
    <submittedName>
        <fullName evidence="1">Uncharacterized protein</fullName>
    </submittedName>
</protein>
<organism evidence="1 2">
    <name type="scientific">Chara braunii</name>
    <name type="common">Braun's stonewort</name>
    <dbReference type="NCBI Taxonomy" id="69332"/>
    <lineage>
        <taxon>Eukaryota</taxon>
        <taxon>Viridiplantae</taxon>
        <taxon>Streptophyta</taxon>
        <taxon>Charophyceae</taxon>
        <taxon>Charales</taxon>
        <taxon>Characeae</taxon>
        <taxon>Chara</taxon>
    </lineage>
</organism>
<dbReference type="EMBL" id="BFEA01000003">
    <property type="protein sequence ID" value="GBG59219.1"/>
    <property type="molecule type" value="Genomic_DNA"/>
</dbReference>
<evidence type="ECO:0000313" key="1">
    <source>
        <dbReference type="EMBL" id="GBG59219.1"/>
    </source>
</evidence>
<sequence length="80" mass="8947">MFTHPPLISLLPRVCDGDIDEHNEHLRRFSSAHASLLPRVCDGDVEEHNERLRRPSFLAGCVLFISHPLLYVSSVGSPSV</sequence>